<proteinExistence type="predicted"/>
<keyword evidence="1" id="KW-1133">Transmembrane helix</keyword>
<feature type="transmembrane region" description="Helical" evidence="1">
    <location>
        <begin position="34"/>
        <end position="57"/>
    </location>
</feature>
<keyword evidence="3" id="KW-1185">Reference proteome</keyword>
<sequence length="213" mass="24172">MNINSIPVDLKNLINPEQPDFIVKTKRNHPRKNGISMLFFSLFWNGFISIFVIAFIVPLASGKEVHFKTDDVPTSGSLDNWEPVLVPSLIIGLFVLVGIAMLIWALIMLFQKGAFFAGTETRLIKYRNGKITVKDWEQFSGNIQVKNKHGYGDLEMELRTGKMKSRNKGSDKFVPDIIYLSGIKNVFDIERKCRLRIKENDPTPALAVDNDIT</sequence>
<evidence type="ECO:0000313" key="2">
    <source>
        <dbReference type="EMBL" id="MBD0779995.1"/>
    </source>
</evidence>
<keyword evidence="1" id="KW-0472">Membrane</keyword>
<accession>A0ABR7V6I7</accession>
<protein>
    <recommendedName>
        <fullName evidence="4">PH domain-containing protein</fullName>
    </recommendedName>
</protein>
<evidence type="ECO:0000313" key="3">
    <source>
        <dbReference type="Proteomes" id="UP001166021"/>
    </source>
</evidence>
<dbReference type="EMBL" id="JABTCF010000017">
    <property type="protein sequence ID" value="MBD0779995.1"/>
    <property type="molecule type" value="Genomic_DNA"/>
</dbReference>
<evidence type="ECO:0008006" key="4">
    <source>
        <dbReference type="Google" id="ProtNLM"/>
    </source>
</evidence>
<comment type="caution">
    <text evidence="2">The sequence shown here is derived from an EMBL/GenBank/DDBJ whole genome shotgun (WGS) entry which is preliminary data.</text>
</comment>
<feature type="transmembrane region" description="Helical" evidence="1">
    <location>
        <begin position="84"/>
        <end position="107"/>
    </location>
</feature>
<name>A0ABR7V6I7_9FLAO</name>
<gene>
    <name evidence="2" type="ORF">HPE56_19525</name>
</gene>
<evidence type="ECO:0000256" key="1">
    <source>
        <dbReference type="SAM" id="Phobius"/>
    </source>
</evidence>
<organism evidence="2 3">
    <name type="scientific">Maribacter aquimaris</name>
    <dbReference type="NCBI Taxonomy" id="2737171"/>
    <lineage>
        <taxon>Bacteria</taxon>
        <taxon>Pseudomonadati</taxon>
        <taxon>Bacteroidota</taxon>
        <taxon>Flavobacteriia</taxon>
        <taxon>Flavobacteriales</taxon>
        <taxon>Flavobacteriaceae</taxon>
        <taxon>Maribacter</taxon>
    </lineage>
</organism>
<dbReference type="Proteomes" id="UP001166021">
    <property type="component" value="Unassembled WGS sequence"/>
</dbReference>
<reference evidence="2" key="1">
    <citation type="submission" date="2020-05" db="EMBL/GenBank/DDBJ databases">
        <title>The draft genome sequence of Maribacter sp. ANRC-HE7.</title>
        <authorList>
            <person name="Mu L."/>
        </authorList>
    </citation>
    <scope>NUCLEOTIDE SEQUENCE</scope>
    <source>
        <strain evidence="2">ANRC-HE7</strain>
    </source>
</reference>
<dbReference type="RefSeq" id="WP_188245424.1">
    <property type="nucleotide sequence ID" value="NZ_JABTCF010000017.1"/>
</dbReference>
<keyword evidence="1" id="KW-0812">Transmembrane</keyword>